<organism evidence="1 2">
    <name type="scientific">Chaetomium tenue</name>
    <dbReference type="NCBI Taxonomy" id="1854479"/>
    <lineage>
        <taxon>Eukaryota</taxon>
        <taxon>Fungi</taxon>
        <taxon>Dikarya</taxon>
        <taxon>Ascomycota</taxon>
        <taxon>Pezizomycotina</taxon>
        <taxon>Sordariomycetes</taxon>
        <taxon>Sordariomycetidae</taxon>
        <taxon>Sordariales</taxon>
        <taxon>Chaetomiaceae</taxon>
        <taxon>Chaetomium</taxon>
    </lineage>
</organism>
<keyword evidence="2" id="KW-1185">Reference proteome</keyword>
<proteinExistence type="predicted"/>
<name>A0ACB7PKF3_9PEZI</name>
<gene>
    <name evidence="1" type="ORF">F5144DRAFT_588031</name>
</gene>
<protein>
    <submittedName>
        <fullName evidence="1">Uncharacterized protein</fullName>
    </submittedName>
</protein>
<reference evidence="1 2" key="1">
    <citation type="journal article" date="2021" name="Nat. Commun.">
        <title>Genetic determinants of endophytism in the Arabidopsis root mycobiome.</title>
        <authorList>
            <person name="Mesny F."/>
            <person name="Miyauchi S."/>
            <person name="Thiergart T."/>
            <person name="Pickel B."/>
            <person name="Atanasova L."/>
            <person name="Karlsson M."/>
            <person name="Huettel B."/>
            <person name="Barry K.W."/>
            <person name="Haridas S."/>
            <person name="Chen C."/>
            <person name="Bauer D."/>
            <person name="Andreopoulos W."/>
            <person name="Pangilinan J."/>
            <person name="LaButti K."/>
            <person name="Riley R."/>
            <person name="Lipzen A."/>
            <person name="Clum A."/>
            <person name="Drula E."/>
            <person name="Henrissat B."/>
            <person name="Kohler A."/>
            <person name="Grigoriev I.V."/>
            <person name="Martin F.M."/>
            <person name="Hacquard S."/>
        </authorList>
    </citation>
    <scope>NUCLEOTIDE SEQUENCE [LARGE SCALE GENOMIC DNA]</scope>
    <source>
        <strain evidence="1 2">MPI-SDFR-AT-0079</strain>
    </source>
</reference>
<comment type="caution">
    <text evidence="1">The sequence shown here is derived from an EMBL/GenBank/DDBJ whole genome shotgun (WGS) entry which is preliminary data.</text>
</comment>
<evidence type="ECO:0000313" key="1">
    <source>
        <dbReference type="EMBL" id="KAH6649272.1"/>
    </source>
</evidence>
<dbReference type="EMBL" id="JAGIZQ010000001">
    <property type="protein sequence ID" value="KAH6649272.1"/>
    <property type="molecule type" value="Genomic_DNA"/>
</dbReference>
<evidence type="ECO:0000313" key="2">
    <source>
        <dbReference type="Proteomes" id="UP000724584"/>
    </source>
</evidence>
<sequence length="91" mass="9248">MKSFSNHGLASSSASSTVGPAAGPASSHGSTFNASTNGSNKSTTSSQTDEQPYQLLAYLAQPPTKEGSVYGRLGGCIAVVHTNYAGLESEH</sequence>
<accession>A0ACB7PKF3</accession>
<dbReference type="Proteomes" id="UP000724584">
    <property type="component" value="Unassembled WGS sequence"/>
</dbReference>